<organism evidence="2 3">
    <name type="scientific">Globisporangium ultimum (strain ATCC 200006 / CBS 805.95 / DAOM BR144)</name>
    <name type="common">Pythium ultimum</name>
    <dbReference type="NCBI Taxonomy" id="431595"/>
    <lineage>
        <taxon>Eukaryota</taxon>
        <taxon>Sar</taxon>
        <taxon>Stramenopiles</taxon>
        <taxon>Oomycota</taxon>
        <taxon>Peronosporomycetes</taxon>
        <taxon>Pythiales</taxon>
        <taxon>Pythiaceae</taxon>
        <taxon>Globisporangium</taxon>
    </lineage>
</organism>
<dbReference type="EnsemblProtists" id="PYU1_T013316">
    <property type="protein sequence ID" value="PYU1_T013316"/>
    <property type="gene ID" value="PYU1_G013287"/>
</dbReference>
<dbReference type="VEuPathDB" id="FungiDB:PYU1_G013287"/>
<accession>K3X7W7</accession>
<sequence length="80" mass="8654">MFRAATANSRRSVGKTIGPRFVMNLLEIVAQNGHVEVVEWPTALFESNSAEAVTVARQHGPAGAGYAEEHGLGRSESRFK</sequence>
<dbReference type="EMBL" id="GL376627">
    <property type="status" value="NOT_ANNOTATED_CDS"/>
    <property type="molecule type" value="Genomic_DNA"/>
</dbReference>
<dbReference type="HOGENOM" id="CLU_2595111_0_0_1"/>
<protein>
    <submittedName>
        <fullName evidence="2">Uncharacterized protein</fullName>
    </submittedName>
</protein>
<dbReference type="AlphaFoldDB" id="K3X7W7"/>
<reference evidence="3" key="2">
    <citation type="submission" date="2010-04" db="EMBL/GenBank/DDBJ databases">
        <authorList>
            <person name="Buell R."/>
            <person name="Hamilton J."/>
            <person name="Hostetler J."/>
        </authorList>
    </citation>
    <scope>NUCLEOTIDE SEQUENCE [LARGE SCALE GENOMIC DNA]</scope>
    <source>
        <strain evidence="3">DAOM:BR144</strain>
    </source>
</reference>
<dbReference type="Proteomes" id="UP000019132">
    <property type="component" value="Unassembled WGS sequence"/>
</dbReference>
<name>K3X7W7_GLOUD</name>
<reference evidence="3" key="1">
    <citation type="journal article" date="2010" name="Genome Biol.">
        <title>Genome sequence of the necrotrophic plant pathogen Pythium ultimum reveals original pathogenicity mechanisms and effector repertoire.</title>
        <authorList>
            <person name="Levesque C.A."/>
            <person name="Brouwer H."/>
            <person name="Cano L."/>
            <person name="Hamilton J.P."/>
            <person name="Holt C."/>
            <person name="Huitema E."/>
            <person name="Raffaele S."/>
            <person name="Robideau G.P."/>
            <person name="Thines M."/>
            <person name="Win J."/>
            <person name="Zerillo M.M."/>
            <person name="Beakes G.W."/>
            <person name="Boore J.L."/>
            <person name="Busam D."/>
            <person name="Dumas B."/>
            <person name="Ferriera S."/>
            <person name="Fuerstenberg S.I."/>
            <person name="Gachon C.M."/>
            <person name="Gaulin E."/>
            <person name="Govers F."/>
            <person name="Grenville-Briggs L."/>
            <person name="Horner N."/>
            <person name="Hostetler J."/>
            <person name="Jiang R.H."/>
            <person name="Johnson J."/>
            <person name="Krajaejun T."/>
            <person name="Lin H."/>
            <person name="Meijer H.J."/>
            <person name="Moore B."/>
            <person name="Morris P."/>
            <person name="Phuntmart V."/>
            <person name="Puiu D."/>
            <person name="Shetty J."/>
            <person name="Stajich J.E."/>
            <person name="Tripathy S."/>
            <person name="Wawra S."/>
            <person name="van West P."/>
            <person name="Whitty B.R."/>
            <person name="Coutinho P.M."/>
            <person name="Henrissat B."/>
            <person name="Martin F."/>
            <person name="Thomas P.D."/>
            <person name="Tyler B.M."/>
            <person name="De Vries R.P."/>
            <person name="Kamoun S."/>
            <person name="Yandell M."/>
            <person name="Tisserat N."/>
            <person name="Buell C.R."/>
        </authorList>
    </citation>
    <scope>NUCLEOTIDE SEQUENCE</scope>
    <source>
        <strain evidence="3">DAOM:BR144</strain>
    </source>
</reference>
<evidence type="ECO:0000256" key="1">
    <source>
        <dbReference type="SAM" id="MobiDB-lite"/>
    </source>
</evidence>
<reference evidence="2" key="3">
    <citation type="submission" date="2015-02" db="UniProtKB">
        <authorList>
            <consortium name="EnsemblProtists"/>
        </authorList>
    </citation>
    <scope>IDENTIFICATION</scope>
    <source>
        <strain evidence="2">DAOM BR144</strain>
    </source>
</reference>
<dbReference type="InParanoid" id="K3X7W7"/>
<proteinExistence type="predicted"/>
<keyword evidence="3" id="KW-1185">Reference proteome</keyword>
<feature type="compositionally biased region" description="Basic and acidic residues" evidence="1">
    <location>
        <begin position="67"/>
        <end position="80"/>
    </location>
</feature>
<evidence type="ECO:0000313" key="3">
    <source>
        <dbReference type="Proteomes" id="UP000019132"/>
    </source>
</evidence>
<evidence type="ECO:0000313" key="2">
    <source>
        <dbReference type="EnsemblProtists" id="PYU1_T013316"/>
    </source>
</evidence>
<feature type="region of interest" description="Disordered" evidence="1">
    <location>
        <begin position="61"/>
        <end position="80"/>
    </location>
</feature>